<dbReference type="GO" id="GO:0005794">
    <property type="term" value="C:Golgi apparatus"/>
    <property type="evidence" value="ECO:0007669"/>
    <property type="project" value="TreeGrafter"/>
</dbReference>
<dbReference type="FunFam" id="3.40.30.10:FF:000361">
    <property type="entry name" value="Selenium binding protein"/>
    <property type="match status" value="1"/>
</dbReference>
<keyword evidence="1" id="KW-0676">Redox-active center</keyword>
<dbReference type="Proteomes" id="UP000077755">
    <property type="component" value="Chromosome 9"/>
</dbReference>
<dbReference type="InterPro" id="IPR052674">
    <property type="entry name" value="SelWTH-like"/>
</dbReference>
<evidence type="ECO:0000256" key="2">
    <source>
        <dbReference type="SAM" id="MobiDB-lite"/>
    </source>
</evidence>
<gene>
    <name evidence="3" type="ORF">DCAR_0933584</name>
</gene>
<reference evidence="3" key="1">
    <citation type="journal article" date="2016" name="Nat. Genet.">
        <title>A high-quality carrot genome assembly provides new insights into carotenoid accumulation and asterid genome evolution.</title>
        <authorList>
            <person name="Iorizzo M."/>
            <person name="Ellison S."/>
            <person name="Senalik D."/>
            <person name="Zeng P."/>
            <person name="Satapoomin P."/>
            <person name="Huang J."/>
            <person name="Bowman M."/>
            <person name="Iovene M."/>
            <person name="Sanseverino W."/>
            <person name="Cavagnaro P."/>
            <person name="Yildiz M."/>
            <person name="Macko-Podgorni A."/>
            <person name="Moranska E."/>
            <person name="Grzebelus E."/>
            <person name="Grzebelus D."/>
            <person name="Ashrafi H."/>
            <person name="Zheng Z."/>
            <person name="Cheng S."/>
            <person name="Spooner D."/>
            <person name="Van Deynze A."/>
            <person name="Simon P."/>
        </authorList>
    </citation>
    <scope>NUCLEOTIDE SEQUENCE</scope>
    <source>
        <tissue evidence="3">Leaf</tissue>
    </source>
</reference>
<dbReference type="Gene3D" id="3.40.30.10">
    <property type="entry name" value="Glutaredoxin"/>
    <property type="match status" value="1"/>
</dbReference>
<dbReference type="SUPFAM" id="SSF52833">
    <property type="entry name" value="Thioredoxin-like"/>
    <property type="match status" value="1"/>
</dbReference>
<evidence type="ECO:0000313" key="3">
    <source>
        <dbReference type="EMBL" id="WOH14068.1"/>
    </source>
</evidence>
<dbReference type="NCBIfam" id="TIGR02174">
    <property type="entry name" value="CXXU_selWTH"/>
    <property type="match status" value="1"/>
</dbReference>
<dbReference type="AlphaFoldDB" id="A0AAF0XTR3"/>
<dbReference type="PANTHER" id="PTHR33638">
    <property type="entry name" value="SELENOPROTEIN H"/>
    <property type="match status" value="1"/>
</dbReference>
<name>A0AAF0XTR3_DAUCS</name>
<feature type="region of interest" description="Disordered" evidence="2">
    <location>
        <begin position="1"/>
        <end position="71"/>
    </location>
</feature>
<dbReference type="EMBL" id="CP093351">
    <property type="protein sequence ID" value="WOH14068.1"/>
    <property type="molecule type" value="Genomic_DNA"/>
</dbReference>
<proteinExistence type="predicted"/>
<evidence type="ECO:0000313" key="4">
    <source>
        <dbReference type="Proteomes" id="UP000077755"/>
    </source>
</evidence>
<organism evidence="3 4">
    <name type="scientific">Daucus carota subsp. sativus</name>
    <name type="common">Carrot</name>
    <dbReference type="NCBI Taxonomy" id="79200"/>
    <lineage>
        <taxon>Eukaryota</taxon>
        <taxon>Viridiplantae</taxon>
        <taxon>Streptophyta</taxon>
        <taxon>Embryophyta</taxon>
        <taxon>Tracheophyta</taxon>
        <taxon>Spermatophyta</taxon>
        <taxon>Magnoliopsida</taxon>
        <taxon>eudicotyledons</taxon>
        <taxon>Gunneridae</taxon>
        <taxon>Pentapetalae</taxon>
        <taxon>asterids</taxon>
        <taxon>campanulids</taxon>
        <taxon>Apiales</taxon>
        <taxon>Apiaceae</taxon>
        <taxon>Apioideae</taxon>
        <taxon>Scandiceae</taxon>
        <taxon>Daucinae</taxon>
        <taxon>Daucus</taxon>
        <taxon>Daucus sect. Daucus</taxon>
    </lineage>
</organism>
<dbReference type="InterPro" id="IPR036249">
    <property type="entry name" value="Thioredoxin-like_sf"/>
</dbReference>
<keyword evidence="4" id="KW-1185">Reference proteome</keyword>
<protein>
    <recommendedName>
        <fullName evidence="5">Selenoprotein H</fullName>
    </recommendedName>
</protein>
<feature type="compositionally biased region" description="Low complexity" evidence="2">
    <location>
        <begin position="26"/>
        <end position="39"/>
    </location>
</feature>
<dbReference type="PANTHER" id="PTHR33638:SF1">
    <property type="entry name" value="SELENOPROTEIN H"/>
    <property type="match status" value="1"/>
</dbReference>
<dbReference type="InterPro" id="IPR011893">
    <property type="entry name" value="Selenoprotein_Rdx-typ"/>
</dbReference>
<evidence type="ECO:0000256" key="1">
    <source>
        <dbReference type="ARBA" id="ARBA00023284"/>
    </source>
</evidence>
<reference evidence="3" key="2">
    <citation type="submission" date="2022-03" db="EMBL/GenBank/DDBJ databases">
        <title>Draft title - Genomic analysis of global carrot germplasm unveils the trajectory of domestication and the origin of high carotenoid orange carrot.</title>
        <authorList>
            <person name="Iorizzo M."/>
            <person name="Ellison S."/>
            <person name="Senalik D."/>
            <person name="Macko-Podgorni A."/>
            <person name="Grzebelus D."/>
            <person name="Bostan H."/>
            <person name="Rolling W."/>
            <person name="Curaba J."/>
            <person name="Simon P."/>
        </authorList>
    </citation>
    <scope>NUCLEOTIDE SEQUENCE</scope>
    <source>
        <tissue evidence="3">Leaf</tissue>
    </source>
</reference>
<dbReference type="Pfam" id="PF10262">
    <property type="entry name" value="Rdx"/>
    <property type="match status" value="1"/>
</dbReference>
<evidence type="ECO:0008006" key="5">
    <source>
        <dbReference type="Google" id="ProtNLM"/>
    </source>
</evidence>
<accession>A0AAF0XTR3</accession>
<dbReference type="KEGG" id="dcr:108200222"/>
<sequence>MAPKKRSRSSTDEKAAEVVISKRVTRSSTTTISTASLTPTKPPAKKTPKTKALVQEPSKPPGPVQKTPKTKAPVTVVIEHCKQCNQFKTRAIKVKDALENDISGINVLVNPEKPRRGCFEVREEGGEIFISLLDMKRPFQPMRALDMDQVISDILDKLKQGMPVV</sequence>